<dbReference type="PROSITE" id="PS50280">
    <property type="entry name" value="SET"/>
    <property type="match status" value="1"/>
</dbReference>
<evidence type="ECO:0000313" key="3">
    <source>
        <dbReference type="EMBL" id="CAF1127519.1"/>
    </source>
</evidence>
<evidence type="ECO:0000313" key="4">
    <source>
        <dbReference type="Proteomes" id="UP000663828"/>
    </source>
</evidence>
<dbReference type="PANTHER" id="PTHR13271">
    <property type="entry name" value="UNCHARACTERIZED PUTATIVE METHYLTRANSFERASE"/>
    <property type="match status" value="1"/>
</dbReference>
<dbReference type="EMBL" id="CAJNOJ010000019">
    <property type="protein sequence ID" value="CAF0835816.1"/>
    <property type="molecule type" value="Genomic_DNA"/>
</dbReference>
<dbReference type="OrthoDB" id="441812at2759"/>
<accession>A0A813VD59</accession>
<evidence type="ECO:0000313" key="2">
    <source>
        <dbReference type="EMBL" id="CAF0835816.1"/>
    </source>
</evidence>
<dbReference type="CDD" id="cd10527">
    <property type="entry name" value="SET_LSMT"/>
    <property type="match status" value="1"/>
</dbReference>
<comment type="caution">
    <text evidence="2">The sequence shown here is derived from an EMBL/GenBank/DDBJ whole genome shotgun (WGS) entry which is preliminary data.</text>
</comment>
<dbReference type="InterPro" id="IPR001214">
    <property type="entry name" value="SET_dom"/>
</dbReference>
<gene>
    <name evidence="2" type="ORF">EDS130_LOCUS6581</name>
    <name evidence="3" type="ORF">XAT740_LOCUS19722</name>
</gene>
<proteinExistence type="predicted"/>
<dbReference type="GO" id="GO:0016279">
    <property type="term" value="F:protein-lysine N-methyltransferase activity"/>
    <property type="evidence" value="ECO:0007669"/>
    <property type="project" value="TreeGrafter"/>
</dbReference>
<dbReference type="PANTHER" id="PTHR13271:SF123">
    <property type="entry name" value="RIBULOSE-1,5-BISPHOSPHATE CARBOXYLASE_OXYGENASE SMALL SUBUNIT N-METHYLTRANSFERASE I-RELATED"/>
    <property type="match status" value="1"/>
</dbReference>
<name>A0A813VD59_ADIRI</name>
<evidence type="ECO:0000313" key="5">
    <source>
        <dbReference type="Proteomes" id="UP000663852"/>
    </source>
</evidence>
<dbReference type="AlphaFoldDB" id="A0A813VD59"/>
<protein>
    <recommendedName>
        <fullName evidence="1">SET domain-containing protein</fullName>
    </recommendedName>
</protein>
<dbReference type="SUPFAM" id="SSF82199">
    <property type="entry name" value="SET domain"/>
    <property type="match status" value="1"/>
</dbReference>
<dbReference type="Pfam" id="PF00856">
    <property type="entry name" value="SET"/>
    <property type="match status" value="1"/>
</dbReference>
<feature type="domain" description="SET" evidence="1">
    <location>
        <begin position="4"/>
        <end position="221"/>
    </location>
</feature>
<dbReference type="Proteomes" id="UP000663828">
    <property type="component" value="Unassembled WGS sequence"/>
</dbReference>
<keyword evidence="4" id="KW-1185">Reference proteome</keyword>
<dbReference type="Gene3D" id="3.90.1410.10">
    <property type="entry name" value="set domain protein methyltransferase, domain 1"/>
    <property type="match status" value="1"/>
</dbReference>
<organism evidence="2 5">
    <name type="scientific">Adineta ricciae</name>
    <name type="common">Rotifer</name>
    <dbReference type="NCBI Taxonomy" id="249248"/>
    <lineage>
        <taxon>Eukaryota</taxon>
        <taxon>Metazoa</taxon>
        <taxon>Spiralia</taxon>
        <taxon>Gnathifera</taxon>
        <taxon>Rotifera</taxon>
        <taxon>Eurotatoria</taxon>
        <taxon>Bdelloidea</taxon>
        <taxon>Adinetida</taxon>
        <taxon>Adinetidae</taxon>
        <taxon>Adineta</taxon>
    </lineage>
</organism>
<reference evidence="2" key="1">
    <citation type="submission" date="2021-02" db="EMBL/GenBank/DDBJ databases">
        <authorList>
            <person name="Nowell W R."/>
        </authorList>
    </citation>
    <scope>NUCLEOTIDE SEQUENCE</scope>
</reference>
<dbReference type="EMBL" id="CAJNOR010001354">
    <property type="protein sequence ID" value="CAF1127519.1"/>
    <property type="molecule type" value="Genomic_DNA"/>
</dbReference>
<sequence>MSVDSDYVKFFDWIREKGGQVHKHIKIDTREERGLFATSTIESHAALAIIPWSLVVNKQHVNLPTIDVATERQALVLFLSHEYTKQEESDWYPWIKLLNIDKEADDLLKTKMNLFNCVEHSTLGQALTARYQQLEQEYGYLNQSDKIHISFELFCAIDHLVWSRILDLPDNEPISLVPFIDFANHNFNANARWFIDDTTHDLILRSERSLNPGEEITICYGSKSNEELLYLYGFCQSVNPNDRVTLPVSLSPDDLLLEDKLRLIKELHLPPRLTINIDGRLTDDSQRLVKILSAQTLSTIDHVNEHCKPYLKNLLNEYLENLNLCSDEEMFTKYYLDSQKSIVQKALNDLE</sequence>
<evidence type="ECO:0000259" key="1">
    <source>
        <dbReference type="PROSITE" id="PS50280"/>
    </source>
</evidence>
<dbReference type="Proteomes" id="UP000663852">
    <property type="component" value="Unassembled WGS sequence"/>
</dbReference>
<dbReference type="InterPro" id="IPR046341">
    <property type="entry name" value="SET_dom_sf"/>
</dbReference>
<dbReference type="InterPro" id="IPR050600">
    <property type="entry name" value="SETD3_SETD6_MTase"/>
</dbReference>